<keyword evidence="6" id="KW-1185">Reference proteome</keyword>
<reference evidence="5 6" key="1">
    <citation type="submission" date="2021-08" db="EMBL/GenBank/DDBJ databases">
        <authorList>
            <person name="Zhang D."/>
            <person name="Zhang A."/>
            <person name="Wang L."/>
        </authorList>
    </citation>
    <scope>NUCLEOTIDE SEQUENCE [LARGE SCALE GENOMIC DNA]</scope>
    <source>
        <strain evidence="5 6">WL0086</strain>
    </source>
</reference>
<evidence type="ECO:0000256" key="2">
    <source>
        <dbReference type="ARBA" id="ARBA00038695"/>
    </source>
</evidence>
<organism evidence="5 6">
    <name type="scientific">Actomonas aquatica</name>
    <dbReference type="NCBI Taxonomy" id="2866162"/>
    <lineage>
        <taxon>Bacteria</taxon>
        <taxon>Pseudomonadati</taxon>
        <taxon>Verrucomicrobiota</taxon>
        <taxon>Opitutia</taxon>
        <taxon>Opitutales</taxon>
        <taxon>Opitutaceae</taxon>
        <taxon>Actomonas</taxon>
    </lineage>
</organism>
<dbReference type="SUPFAM" id="SSF69754">
    <property type="entry name" value="Ribosome binding protein Y (YfiA homologue)"/>
    <property type="match status" value="1"/>
</dbReference>
<dbReference type="Pfam" id="PF02482">
    <property type="entry name" value="Ribosomal_S30AE"/>
    <property type="match status" value="1"/>
</dbReference>
<evidence type="ECO:0000313" key="6">
    <source>
        <dbReference type="Proteomes" id="UP000738431"/>
    </source>
</evidence>
<dbReference type="InterPro" id="IPR003489">
    <property type="entry name" value="RHF/RaiA"/>
</dbReference>
<dbReference type="Gene3D" id="3.30.160.100">
    <property type="entry name" value="Ribosome hibernation promotion factor-like"/>
    <property type="match status" value="1"/>
</dbReference>
<dbReference type="Proteomes" id="UP000738431">
    <property type="component" value="Chromosome"/>
</dbReference>
<dbReference type="PANTHER" id="PTHR33231">
    <property type="entry name" value="30S RIBOSOMAL PROTEIN"/>
    <property type="match status" value="1"/>
</dbReference>
<protein>
    <recommendedName>
        <fullName evidence="3">Ribosome hibernation promoting factor</fullName>
    </recommendedName>
</protein>
<gene>
    <name evidence="5" type="primary">raiA</name>
    <name evidence="5" type="ORF">K1X11_016460</name>
</gene>
<evidence type="ECO:0000256" key="1">
    <source>
        <dbReference type="ARBA" id="ARBA00022845"/>
    </source>
</evidence>
<evidence type="ECO:0000313" key="5">
    <source>
        <dbReference type="EMBL" id="WRQ86410.1"/>
    </source>
</evidence>
<dbReference type="PANTHER" id="PTHR33231:SF1">
    <property type="entry name" value="30S RIBOSOMAL PROTEIN"/>
    <property type="match status" value="1"/>
</dbReference>
<sequence>MIQEIPPEVLDEKLIISGIHLDLTDAIKAHVREKVTKLLRHEPQIVRVRIDIEYQETKSRHGQFTAKGRIEIQGPDCIAGETGDDAYAAIDKTVKELDRLLRKRATDRLSKRNHPSGVELDADLPKVD</sequence>
<evidence type="ECO:0000256" key="3">
    <source>
        <dbReference type="ARBA" id="ARBA00041148"/>
    </source>
</evidence>
<proteinExistence type="predicted"/>
<keyword evidence="1" id="KW-0810">Translation regulation</keyword>
<dbReference type="RefSeq" id="WP_221031332.1">
    <property type="nucleotide sequence ID" value="NZ_CP139781.1"/>
</dbReference>
<dbReference type="NCBIfam" id="TIGR00741">
    <property type="entry name" value="yfiA"/>
    <property type="match status" value="1"/>
</dbReference>
<dbReference type="InterPro" id="IPR036567">
    <property type="entry name" value="RHF-like"/>
</dbReference>
<dbReference type="CDD" id="cd00552">
    <property type="entry name" value="RaiA"/>
    <property type="match status" value="1"/>
</dbReference>
<accession>A0ABZ1C481</accession>
<dbReference type="InterPro" id="IPR050574">
    <property type="entry name" value="HPF/YfiA_ribosome-assoc"/>
</dbReference>
<name>A0ABZ1C481_9BACT</name>
<dbReference type="EMBL" id="CP139781">
    <property type="protein sequence ID" value="WRQ86410.1"/>
    <property type="molecule type" value="Genomic_DNA"/>
</dbReference>
<evidence type="ECO:0000256" key="4">
    <source>
        <dbReference type="SAM" id="MobiDB-lite"/>
    </source>
</evidence>
<reference evidence="5 6" key="2">
    <citation type="submission" date="2023-12" db="EMBL/GenBank/DDBJ databases">
        <title>Description of an unclassified Opitutus bacterium of Verrucomicrobiota.</title>
        <authorList>
            <person name="Zhang D.-F."/>
        </authorList>
    </citation>
    <scope>NUCLEOTIDE SEQUENCE [LARGE SCALE GENOMIC DNA]</scope>
    <source>
        <strain evidence="5 6">WL0086</strain>
    </source>
</reference>
<feature type="region of interest" description="Disordered" evidence="4">
    <location>
        <begin position="105"/>
        <end position="128"/>
    </location>
</feature>
<comment type="subunit">
    <text evidence="2">Associates exclusively with 100S ribosomes, which are dimers of 70S ribosomes.</text>
</comment>